<dbReference type="EMBL" id="CP151267">
    <property type="protein sequence ID" value="WZH50376.1"/>
    <property type="molecule type" value="Genomic_DNA"/>
</dbReference>
<reference evidence="1 2" key="1">
    <citation type="submission" date="2024-04" db="EMBL/GenBank/DDBJ databases">
        <title>Complete genome sequence of Fusarium acuminatum.</title>
        <authorList>
            <person name="Lan B."/>
        </authorList>
    </citation>
    <scope>NUCLEOTIDE SEQUENCE [LARGE SCALE GENOMIC DNA]</scope>
    <source>
        <strain evidence="1">1A</strain>
    </source>
</reference>
<dbReference type="Proteomes" id="UP001489902">
    <property type="component" value="Chromosome 8"/>
</dbReference>
<gene>
    <name evidence="1" type="ORF">QYS62_011620</name>
</gene>
<sequence length="205" mass="23717">MDSAQQQLDRDESRVSHVYTWPLQAVEIAGRCRDQYVGQLRDWLRFPLLLRLSDVHDWVEWHALGVSKTLSLERAKAAVKLVDGQETGEEARTRRHTVYESLLSKPWGFVRQQERDDEGVPQLDVRLQPNEVSAFQCLLALMQFHVFLHEIEKIVEGLDSRHQFFKLVHSTMDRLKCVVDGMTEVFVERGGGREGSVMTSHSILY</sequence>
<keyword evidence="2" id="KW-1185">Reference proteome</keyword>
<proteinExistence type="predicted"/>
<organism evidence="1 2">
    <name type="scientific">Fusarium acuminatum</name>
    <dbReference type="NCBI Taxonomy" id="5515"/>
    <lineage>
        <taxon>Eukaryota</taxon>
        <taxon>Fungi</taxon>
        <taxon>Dikarya</taxon>
        <taxon>Ascomycota</taxon>
        <taxon>Pezizomycotina</taxon>
        <taxon>Sordariomycetes</taxon>
        <taxon>Hypocreomycetidae</taxon>
        <taxon>Hypocreales</taxon>
        <taxon>Nectriaceae</taxon>
        <taxon>Fusarium</taxon>
        <taxon>Fusarium tricinctum species complex</taxon>
    </lineage>
</organism>
<evidence type="ECO:0000313" key="1">
    <source>
        <dbReference type="EMBL" id="WZH50376.1"/>
    </source>
</evidence>
<protein>
    <submittedName>
        <fullName evidence="1">Uncharacterized protein</fullName>
    </submittedName>
</protein>
<name>A0ABZ2XCH5_9HYPO</name>
<accession>A0ABZ2XCH5</accession>
<evidence type="ECO:0000313" key="2">
    <source>
        <dbReference type="Proteomes" id="UP001489902"/>
    </source>
</evidence>